<dbReference type="InterPro" id="IPR016032">
    <property type="entry name" value="Sig_transdc_resp-reg_C-effctor"/>
</dbReference>
<dbReference type="Pfam" id="PF00196">
    <property type="entry name" value="GerE"/>
    <property type="match status" value="1"/>
</dbReference>
<proteinExistence type="predicted"/>
<dbReference type="PANTHER" id="PTHR34293">
    <property type="entry name" value="HTH-TYPE TRANSCRIPTIONAL REGULATOR TRMBL2"/>
    <property type="match status" value="1"/>
</dbReference>
<reference evidence="3 4" key="1">
    <citation type="submission" date="2024-06" db="EMBL/GenBank/DDBJ databases">
        <title>The Natural Products Discovery Center: Release of the First 8490 Sequenced Strains for Exploring Actinobacteria Biosynthetic Diversity.</title>
        <authorList>
            <person name="Kalkreuter E."/>
            <person name="Kautsar S.A."/>
            <person name="Yang D."/>
            <person name="Bader C.D."/>
            <person name="Teijaro C.N."/>
            <person name="Fluegel L."/>
            <person name="Davis C.M."/>
            <person name="Simpson J.R."/>
            <person name="Lauterbach L."/>
            <person name="Steele A.D."/>
            <person name="Gui C."/>
            <person name="Meng S."/>
            <person name="Li G."/>
            <person name="Viehrig K."/>
            <person name="Ye F."/>
            <person name="Su P."/>
            <person name="Kiefer A.F."/>
            <person name="Nichols A."/>
            <person name="Cepeda A.J."/>
            <person name="Yan W."/>
            <person name="Fan B."/>
            <person name="Jiang Y."/>
            <person name="Adhikari A."/>
            <person name="Zheng C.-J."/>
            <person name="Schuster L."/>
            <person name="Cowan T.M."/>
            <person name="Smanski M.J."/>
            <person name="Chevrette M.G."/>
            <person name="De Carvalho L.P.S."/>
            <person name="Shen B."/>
        </authorList>
    </citation>
    <scope>NUCLEOTIDE SEQUENCE [LARGE SCALE GENOMIC DNA]</scope>
    <source>
        <strain evidence="3 4">NPDC000837</strain>
    </source>
</reference>
<feature type="coiled-coil region" evidence="1">
    <location>
        <begin position="76"/>
        <end position="103"/>
    </location>
</feature>
<dbReference type="InterPro" id="IPR036388">
    <property type="entry name" value="WH-like_DNA-bd_sf"/>
</dbReference>
<organism evidence="3 4">
    <name type="scientific">Streptomyces xantholiticus</name>
    <dbReference type="NCBI Taxonomy" id="68285"/>
    <lineage>
        <taxon>Bacteria</taxon>
        <taxon>Bacillati</taxon>
        <taxon>Actinomycetota</taxon>
        <taxon>Actinomycetes</taxon>
        <taxon>Kitasatosporales</taxon>
        <taxon>Streptomycetaceae</taxon>
        <taxon>Streptomyces</taxon>
    </lineage>
</organism>
<evidence type="ECO:0000256" key="1">
    <source>
        <dbReference type="SAM" id="Coils"/>
    </source>
</evidence>
<evidence type="ECO:0000313" key="3">
    <source>
        <dbReference type="EMBL" id="MER6618292.1"/>
    </source>
</evidence>
<gene>
    <name evidence="3" type="ORF">ABT276_34315</name>
</gene>
<protein>
    <submittedName>
        <fullName evidence="3">Helix-turn-helix transcriptional regulator</fullName>
    </submittedName>
</protein>
<feature type="domain" description="HTH luxR-type" evidence="2">
    <location>
        <begin position="261"/>
        <end position="326"/>
    </location>
</feature>
<keyword evidence="4" id="KW-1185">Reference proteome</keyword>
<dbReference type="SUPFAM" id="SSF46894">
    <property type="entry name" value="C-terminal effector domain of the bipartite response regulators"/>
    <property type="match status" value="1"/>
</dbReference>
<accession>A0ABV1V6Y7</accession>
<dbReference type="RefSeq" id="WP_351979181.1">
    <property type="nucleotide sequence ID" value="NZ_JBEPBX010000056.1"/>
</dbReference>
<comment type="caution">
    <text evidence="3">The sequence shown here is derived from an EMBL/GenBank/DDBJ whole genome shotgun (WGS) entry which is preliminary data.</text>
</comment>
<dbReference type="PROSITE" id="PS50043">
    <property type="entry name" value="HTH_LUXR_2"/>
    <property type="match status" value="1"/>
</dbReference>
<keyword evidence="1" id="KW-0175">Coiled coil</keyword>
<dbReference type="CDD" id="cd06170">
    <property type="entry name" value="LuxR_C_like"/>
    <property type="match status" value="1"/>
</dbReference>
<dbReference type="SMART" id="SM00421">
    <property type="entry name" value="HTH_LUXR"/>
    <property type="match status" value="1"/>
</dbReference>
<dbReference type="InterPro" id="IPR051797">
    <property type="entry name" value="TrmB-like"/>
</dbReference>
<dbReference type="Proteomes" id="UP001445472">
    <property type="component" value="Unassembled WGS sequence"/>
</dbReference>
<sequence>MREIEALDEDAEAVYRAMLTHPEDGVAALAERLTIAETRVRSALDLLSALALVRPAGPAQGGLRPVSPDMAMDALLARQRAELAAQQQRLEATRAVAARLAAEYNTVRPYEADGEAEVVVGIEAIRERLALLTAKVRQEVMTFAPDGAQTEDNRTAARPLNQQLLDRGVGMRTVYLDSVRNSPPTLAHAEWLTARGGQVRTAPALPTRLVLIDRSTAVVPADPENTANAAVVLTGQGVVGALCALFDLVWQSARPLGEAAGPRDDDGLTGQEAVVLSMLADGLTDEAIAKRLGVSPRTARRLASNLMERLGARSRFQAGAAAVVRGWLPGGQAATPAAELRPPAGHAAIDRRGLIPAGLLRGGLPAGDARACGRCGCETAAVAAPDRGAPVWPRPPALRARGR</sequence>
<dbReference type="Gene3D" id="1.10.10.10">
    <property type="entry name" value="Winged helix-like DNA-binding domain superfamily/Winged helix DNA-binding domain"/>
    <property type="match status" value="1"/>
</dbReference>
<dbReference type="PANTHER" id="PTHR34293:SF1">
    <property type="entry name" value="HTH-TYPE TRANSCRIPTIONAL REGULATOR TRMBL2"/>
    <property type="match status" value="1"/>
</dbReference>
<dbReference type="EMBL" id="JBEPBX010000056">
    <property type="protein sequence ID" value="MER6618292.1"/>
    <property type="molecule type" value="Genomic_DNA"/>
</dbReference>
<evidence type="ECO:0000313" key="4">
    <source>
        <dbReference type="Proteomes" id="UP001445472"/>
    </source>
</evidence>
<evidence type="ECO:0000259" key="2">
    <source>
        <dbReference type="PROSITE" id="PS50043"/>
    </source>
</evidence>
<dbReference type="PRINTS" id="PR00038">
    <property type="entry name" value="HTHLUXR"/>
</dbReference>
<dbReference type="InterPro" id="IPR000792">
    <property type="entry name" value="Tscrpt_reg_LuxR_C"/>
</dbReference>
<name>A0ABV1V6Y7_9ACTN</name>